<dbReference type="Gene3D" id="3.40.50.12780">
    <property type="entry name" value="N-terminal domain of ligase-like"/>
    <property type="match status" value="1"/>
</dbReference>
<dbReference type="RefSeq" id="WP_164210074.1">
    <property type="nucleotide sequence ID" value="NZ_JAAGSC010000031.1"/>
</dbReference>
<evidence type="ECO:0000313" key="5">
    <source>
        <dbReference type="EMBL" id="NDY94681.1"/>
    </source>
</evidence>
<dbReference type="GO" id="GO:0005886">
    <property type="term" value="C:plasma membrane"/>
    <property type="evidence" value="ECO:0007669"/>
    <property type="project" value="TreeGrafter"/>
</dbReference>
<dbReference type="InterPro" id="IPR000873">
    <property type="entry name" value="AMP-dep_synth/lig_dom"/>
</dbReference>
<dbReference type="Gene3D" id="3.30.300.30">
    <property type="match status" value="1"/>
</dbReference>
<dbReference type="SUPFAM" id="SSF56801">
    <property type="entry name" value="Acetyl-CoA synthetase-like"/>
    <property type="match status" value="1"/>
</dbReference>
<evidence type="ECO:0000256" key="3">
    <source>
        <dbReference type="SAM" id="MobiDB-lite"/>
    </source>
</evidence>
<protein>
    <submittedName>
        <fullName evidence="5">Fatty acyl-AMP ligase</fullName>
    </submittedName>
</protein>
<comment type="similarity">
    <text evidence="1">Belongs to the ATP-dependent AMP-binding enzyme family.</text>
</comment>
<sequence length="597" mass="65226">MPQPTPTDNSLPLKTSGYRSLAEALDYASRGATGCNFYDGRGKLQCALTYTELRHKAQDLAARLHGMGLERGSRIALVADTHPDFPVFFFACQYAGLVPVPLPAAVHLGGREAFVAHLRAMLEDCQARAAFAPENFAGFLEEASVGRGLALSGTLDAFMRLEPAASLPPPPRPDELAYLQYTSGSTRFPRGTMITQEAVLDNLAGILQFGVQIRRGDRFMSWLPYYHDMGLVGLILGPVISQLSVDYLGTREFAMRPRLWLNLMSRNRSTISFSPPFGYALCARRLRPSDLEKFDLSAWRVAGVGAEMIRAAWLQGFADALQPAGFDRSAFLPCYGMAECSLAVSFAPLGQGLETDRLDAERLAGERIAEPANPAAADRRVTEFVNCGRPLPGFEVEIRKGDGQLAAERECGVIHLRGKSVMSGYANNADATAAALDSKGWLNTGDVGYRAGDALFITGRAKDLLIINGRNIWPQDLEYVAEQQPEVRAEDASAFAIPGEDGSEVAVLVVQCREQDSFRQAALVERLKQRIQSEFGIACLIELVPLHTLPRTSSGKLSRSGARLDFLKRNDLQDRPILPRELVQRTPHTEAAEPSGN</sequence>
<reference evidence="5 6" key="1">
    <citation type="submission" date="2020-02" db="EMBL/GenBank/DDBJ databases">
        <authorList>
            <person name="Zhang X.-Y."/>
        </authorList>
    </citation>
    <scope>NUCLEOTIDE SEQUENCE [LARGE SCALE GENOMIC DNA]</scope>
    <source>
        <strain evidence="5 6">C33</strain>
    </source>
</reference>
<evidence type="ECO:0000256" key="2">
    <source>
        <dbReference type="ARBA" id="ARBA00022598"/>
    </source>
</evidence>
<dbReference type="Pfam" id="PF00501">
    <property type="entry name" value="AMP-binding"/>
    <property type="match status" value="1"/>
</dbReference>
<comment type="caution">
    <text evidence="5">The sequence shown here is derived from an EMBL/GenBank/DDBJ whole genome shotgun (WGS) entry which is preliminary data.</text>
</comment>
<gene>
    <name evidence="5" type="ORF">G3I74_02920</name>
</gene>
<evidence type="ECO:0000313" key="6">
    <source>
        <dbReference type="Proteomes" id="UP000484885"/>
    </source>
</evidence>
<keyword evidence="6" id="KW-1185">Reference proteome</keyword>
<dbReference type="PANTHER" id="PTHR22754:SF32">
    <property type="entry name" value="DISCO-INTERACTING PROTEIN 2"/>
    <property type="match status" value="1"/>
</dbReference>
<evidence type="ECO:0000256" key="1">
    <source>
        <dbReference type="ARBA" id="ARBA00006432"/>
    </source>
</evidence>
<organism evidence="5 6">
    <name type="scientific">Wenzhouxiangella limi</name>
    <dbReference type="NCBI Taxonomy" id="2707351"/>
    <lineage>
        <taxon>Bacteria</taxon>
        <taxon>Pseudomonadati</taxon>
        <taxon>Pseudomonadota</taxon>
        <taxon>Gammaproteobacteria</taxon>
        <taxon>Chromatiales</taxon>
        <taxon>Wenzhouxiangellaceae</taxon>
        <taxon>Wenzhouxiangella</taxon>
    </lineage>
</organism>
<accession>A0A845V343</accession>
<dbReference type="GO" id="GO:0070566">
    <property type="term" value="F:adenylyltransferase activity"/>
    <property type="evidence" value="ECO:0007669"/>
    <property type="project" value="TreeGrafter"/>
</dbReference>
<evidence type="ECO:0000259" key="4">
    <source>
        <dbReference type="Pfam" id="PF00501"/>
    </source>
</evidence>
<proteinExistence type="inferred from homology"/>
<dbReference type="GO" id="GO:0016874">
    <property type="term" value="F:ligase activity"/>
    <property type="evidence" value="ECO:0007669"/>
    <property type="project" value="UniProtKB-KW"/>
</dbReference>
<keyword evidence="2 5" id="KW-0436">Ligase</keyword>
<feature type="region of interest" description="Disordered" evidence="3">
    <location>
        <begin position="577"/>
        <end position="597"/>
    </location>
</feature>
<feature type="domain" description="AMP-dependent synthetase/ligase" evidence="4">
    <location>
        <begin position="46"/>
        <end position="425"/>
    </location>
</feature>
<dbReference type="GO" id="GO:0006633">
    <property type="term" value="P:fatty acid biosynthetic process"/>
    <property type="evidence" value="ECO:0007669"/>
    <property type="project" value="TreeGrafter"/>
</dbReference>
<dbReference type="CDD" id="cd05931">
    <property type="entry name" value="FAAL"/>
    <property type="match status" value="1"/>
</dbReference>
<dbReference type="AlphaFoldDB" id="A0A845V343"/>
<dbReference type="InterPro" id="IPR040097">
    <property type="entry name" value="FAAL/FAAC"/>
</dbReference>
<dbReference type="Proteomes" id="UP000484885">
    <property type="component" value="Unassembled WGS sequence"/>
</dbReference>
<dbReference type="InterPro" id="IPR042099">
    <property type="entry name" value="ANL_N_sf"/>
</dbReference>
<dbReference type="NCBIfam" id="NF006624">
    <property type="entry name" value="PRK09192.1"/>
    <property type="match status" value="1"/>
</dbReference>
<name>A0A845V343_9GAMM</name>
<dbReference type="EMBL" id="JAAGSC010000031">
    <property type="protein sequence ID" value="NDY94681.1"/>
    <property type="molecule type" value="Genomic_DNA"/>
</dbReference>
<dbReference type="PANTHER" id="PTHR22754">
    <property type="entry name" value="DISCO-INTERACTING PROTEIN 2 DIP2 -RELATED"/>
    <property type="match status" value="1"/>
</dbReference>
<dbReference type="InterPro" id="IPR045851">
    <property type="entry name" value="AMP-bd_C_sf"/>
</dbReference>